<accession>A0A8C9S3X7</accession>
<feature type="compositionally biased region" description="Basic and acidic residues" evidence="1">
    <location>
        <begin position="217"/>
        <end position="238"/>
    </location>
</feature>
<reference evidence="3 4" key="1">
    <citation type="submission" date="2019-04" db="EMBL/GenBank/DDBJ databases">
        <authorList>
            <consortium name="Wellcome Sanger Institute Data Sharing"/>
        </authorList>
    </citation>
    <scope>NUCLEOTIDE SEQUENCE [LARGE SCALE GENOMIC DNA]</scope>
</reference>
<dbReference type="AlphaFoldDB" id="A0A8C9S3X7"/>
<evidence type="ECO:0000256" key="1">
    <source>
        <dbReference type="SAM" id="MobiDB-lite"/>
    </source>
</evidence>
<feature type="compositionally biased region" description="Basic and acidic residues" evidence="1">
    <location>
        <begin position="81"/>
        <end position="99"/>
    </location>
</feature>
<dbReference type="InterPro" id="IPR019327">
    <property type="entry name" value="WKF"/>
</dbReference>
<evidence type="ECO:0000259" key="2">
    <source>
        <dbReference type="Pfam" id="PF10180"/>
    </source>
</evidence>
<feature type="compositionally biased region" description="Acidic residues" evidence="1">
    <location>
        <begin position="176"/>
        <end position="201"/>
    </location>
</feature>
<keyword evidence="4" id="KW-1185">Reference proteome</keyword>
<feature type="region of interest" description="Disordered" evidence="1">
    <location>
        <begin position="76"/>
        <end position="99"/>
    </location>
</feature>
<name>A0A8C9S3X7_SCLFO</name>
<feature type="region of interest" description="Disordered" evidence="1">
    <location>
        <begin position="171"/>
        <end position="240"/>
    </location>
</feature>
<organism evidence="3 4">
    <name type="scientific">Scleropages formosus</name>
    <name type="common">Asian bonytongue</name>
    <name type="synonym">Osteoglossum formosum</name>
    <dbReference type="NCBI Taxonomy" id="113540"/>
    <lineage>
        <taxon>Eukaryota</taxon>
        <taxon>Metazoa</taxon>
        <taxon>Chordata</taxon>
        <taxon>Craniata</taxon>
        <taxon>Vertebrata</taxon>
        <taxon>Euteleostomi</taxon>
        <taxon>Actinopterygii</taxon>
        <taxon>Neopterygii</taxon>
        <taxon>Teleostei</taxon>
        <taxon>Osteoglossocephala</taxon>
        <taxon>Osteoglossomorpha</taxon>
        <taxon>Osteoglossiformes</taxon>
        <taxon>Osteoglossidae</taxon>
        <taxon>Scleropages</taxon>
    </lineage>
</organism>
<dbReference type="OrthoDB" id="10261563at2759"/>
<dbReference type="Proteomes" id="UP000694397">
    <property type="component" value="Chromosome 20"/>
</dbReference>
<proteinExistence type="predicted"/>
<dbReference type="Pfam" id="PF10180">
    <property type="entry name" value="WKF"/>
    <property type="match status" value="1"/>
</dbReference>
<protein>
    <recommendedName>
        <fullName evidence="2">WKF domain-containing protein</fullName>
    </recommendedName>
</protein>
<dbReference type="PANTHER" id="PTHR22306:SF2">
    <property type="entry name" value="CHROMOSOME 7 OPEN READING FRAME 50"/>
    <property type="match status" value="1"/>
</dbReference>
<dbReference type="Ensembl" id="ENSSFOT00015029892.2">
    <property type="protein sequence ID" value="ENSSFOP00015029555.1"/>
    <property type="gene ID" value="ENSSFOG00015018997.2"/>
</dbReference>
<dbReference type="PANTHER" id="PTHR22306">
    <property type="entry name" value="CHROMOSOME 7 OPEN READING FRAME 50"/>
    <property type="match status" value="1"/>
</dbReference>
<dbReference type="GeneTree" id="ENSGT00390000017838"/>
<reference evidence="3" key="3">
    <citation type="submission" date="2025-09" db="UniProtKB">
        <authorList>
            <consortium name="Ensembl"/>
        </authorList>
    </citation>
    <scope>IDENTIFICATION</scope>
</reference>
<gene>
    <name evidence="3" type="primary">c20h7orf50</name>
</gene>
<evidence type="ECO:0000313" key="3">
    <source>
        <dbReference type="Ensembl" id="ENSSFOP00015029555.1"/>
    </source>
</evidence>
<feature type="domain" description="WKF" evidence="2">
    <location>
        <begin position="247"/>
        <end position="308"/>
    </location>
</feature>
<sequence length="338" mass="39108">MCTNGNREEVDAAPIAGRRASFARTPVPLYPCARGVARGEIDARNFPRRFSALSRVWSGRVPTEETMGKHKRCEAEAGFDEVEKKKKEEQKRKTSVEVESRVSLKEGTIDRKMKKKRKEIVESQETVAPVVHKSKSRQVCEEVTEVKTKKKSKKCLEAESAKTKVEKELKIHETEVLEQDDAADAEEEEQHEEGQEAEDLSPEERRTLERKLKKLRKREEKERQLKEGKSETAPEEQKPTAAQLALQYLINWSKKSTDWRFQKTRQTWLLQNMFDLEKISDQNFSVLLSYMEGLQGAARDTTVKKAETMVQELEEQGTEEVESQRRAERARQVIQLLF</sequence>
<evidence type="ECO:0000313" key="4">
    <source>
        <dbReference type="Proteomes" id="UP000694397"/>
    </source>
</evidence>
<reference evidence="3" key="2">
    <citation type="submission" date="2025-08" db="UniProtKB">
        <authorList>
            <consortium name="Ensembl"/>
        </authorList>
    </citation>
    <scope>IDENTIFICATION</scope>
</reference>